<organism evidence="2 3">
    <name type="scientific">Paeniglutamicibacter terrestris</name>
    <dbReference type="NCBI Taxonomy" id="2723403"/>
    <lineage>
        <taxon>Bacteria</taxon>
        <taxon>Bacillati</taxon>
        <taxon>Actinomycetota</taxon>
        <taxon>Actinomycetes</taxon>
        <taxon>Micrococcales</taxon>
        <taxon>Micrococcaceae</taxon>
        <taxon>Paeniglutamicibacter</taxon>
    </lineage>
</organism>
<sequence length="171" mass="18716">MRTLNGVGIGVFFIIVMALAGCSAPPLESRREEYQDRAEEIYAGMLKHVPVNDAFDVGMTSQPQFGETKLLVGPEHDTAFWTIWSAVEVSTDVTPAQAADVAGEFLLDQRWTVEPTVDQGGTMEFATVYRLAEPDGEWIVQISWPGNNDDHRISVSVQSPLTVRGAMSSQG</sequence>
<keyword evidence="1" id="KW-1133">Transmembrane helix</keyword>
<keyword evidence="1" id="KW-0472">Membrane</keyword>
<dbReference type="RefSeq" id="WP_168150392.1">
    <property type="nucleotide sequence ID" value="NZ_JAAWVT010000001.1"/>
</dbReference>
<evidence type="ECO:0008006" key="4">
    <source>
        <dbReference type="Google" id="ProtNLM"/>
    </source>
</evidence>
<protein>
    <recommendedName>
        <fullName evidence="4">DUF4440 domain-containing protein</fullName>
    </recommendedName>
</protein>
<dbReference type="Proteomes" id="UP000746595">
    <property type="component" value="Unassembled WGS sequence"/>
</dbReference>
<evidence type="ECO:0000313" key="2">
    <source>
        <dbReference type="EMBL" id="NKG19440.1"/>
    </source>
</evidence>
<feature type="transmembrane region" description="Helical" evidence="1">
    <location>
        <begin position="6"/>
        <end position="27"/>
    </location>
</feature>
<accession>A0ABX1G195</accession>
<dbReference type="EMBL" id="JAAWVT010000001">
    <property type="protein sequence ID" value="NKG19440.1"/>
    <property type="molecule type" value="Genomic_DNA"/>
</dbReference>
<name>A0ABX1G195_9MICC</name>
<evidence type="ECO:0000256" key="1">
    <source>
        <dbReference type="SAM" id="Phobius"/>
    </source>
</evidence>
<gene>
    <name evidence="2" type="ORF">HED64_01800</name>
</gene>
<comment type="caution">
    <text evidence="2">The sequence shown here is derived from an EMBL/GenBank/DDBJ whole genome shotgun (WGS) entry which is preliminary data.</text>
</comment>
<proteinExistence type="predicted"/>
<reference evidence="2 3" key="1">
    <citation type="submission" date="2020-04" db="EMBL/GenBank/DDBJ databases">
        <title>Paeniglutamicibacter sp. ANT13_2, a novel actinomycete isolated from sediment in Antarctica.</title>
        <authorList>
            <person name="Sakdapetsiri C."/>
            <person name="Pinyakong O."/>
        </authorList>
    </citation>
    <scope>NUCLEOTIDE SEQUENCE [LARGE SCALE GENOMIC DNA]</scope>
    <source>
        <strain evidence="2 3">ANT13_2</strain>
    </source>
</reference>
<dbReference type="PROSITE" id="PS51257">
    <property type="entry name" value="PROKAR_LIPOPROTEIN"/>
    <property type="match status" value="1"/>
</dbReference>
<keyword evidence="1" id="KW-0812">Transmembrane</keyword>
<keyword evidence="3" id="KW-1185">Reference proteome</keyword>
<evidence type="ECO:0000313" key="3">
    <source>
        <dbReference type="Proteomes" id="UP000746595"/>
    </source>
</evidence>